<dbReference type="GO" id="GO:0003824">
    <property type="term" value="F:catalytic activity"/>
    <property type="evidence" value="ECO:0007669"/>
    <property type="project" value="InterPro"/>
</dbReference>
<dbReference type="Proteomes" id="UP000176339">
    <property type="component" value="Unassembled WGS sequence"/>
</dbReference>
<dbReference type="PANTHER" id="PTHR23089">
    <property type="entry name" value="HISTIDINE TRIAD HIT PROTEIN"/>
    <property type="match status" value="1"/>
</dbReference>
<dbReference type="PROSITE" id="PS00892">
    <property type="entry name" value="HIT_1"/>
    <property type="match status" value="1"/>
</dbReference>
<sequence length="121" mass="13374">MTQCVFCKIAKKEIPAKVVFETAGIVAFKDIKPSAPVHYLIVPKEHVQSVAHLNETHDAITAELIFAARDLADKLGLKGYKLVFNVGREGGQIIDHLHLHLLGGWTKKTEIDAMPHPSLDK</sequence>
<dbReference type="SUPFAM" id="SSF54197">
    <property type="entry name" value="HIT-like"/>
    <property type="match status" value="1"/>
</dbReference>
<dbReference type="Gene3D" id="3.30.428.10">
    <property type="entry name" value="HIT-like"/>
    <property type="match status" value="1"/>
</dbReference>
<evidence type="ECO:0000313" key="5">
    <source>
        <dbReference type="EMBL" id="OGE83623.1"/>
    </source>
</evidence>
<dbReference type="AlphaFoldDB" id="A0A1F5P1A3"/>
<feature type="short sequence motif" description="Histidine triad motif" evidence="2 3">
    <location>
        <begin position="96"/>
        <end position="100"/>
    </location>
</feature>
<dbReference type="PRINTS" id="PR00332">
    <property type="entry name" value="HISTRIAD"/>
</dbReference>
<dbReference type="CDD" id="cd01276">
    <property type="entry name" value="PKCI_related"/>
    <property type="match status" value="1"/>
</dbReference>
<dbReference type="InterPro" id="IPR011146">
    <property type="entry name" value="HIT-like"/>
</dbReference>
<evidence type="ECO:0000259" key="4">
    <source>
        <dbReference type="PROSITE" id="PS51084"/>
    </source>
</evidence>
<evidence type="ECO:0000313" key="6">
    <source>
        <dbReference type="Proteomes" id="UP000176339"/>
    </source>
</evidence>
<proteinExistence type="predicted"/>
<dbReference type="EMBL" id="MFEN01000039">
    <property type="protein sequence ID" value="OGE83623.1"/>
    <property type="molecule type" value="Genomic_DNA"/>
</dbReference>
<evidence type="ECO:0000256" key="2">
    <source>
        <dbReference type="PIRSR" id="PIRSR601310-3"/>
    </source>
</evidence>
<feature type="active site" description="Tele-AMP-histidine intermediate" evidence="1">
    <location>
        <position position="98"/>
    </location>
</feature>
<gene>
    <name evidence="5" type="ORF">A2846_01115</name>
</gene>
<evidence type="ECO:0000256" key="1">
    <source>
        <dbReference type="PIRSR" id="PIRSR601310-1"/>
    </source>
</evidence>
<dbReference type="Pfam" id="PF11969">
    <property type="entry name" value="DcpS_C"/>
    <property type="match status" value="1"/>
</dbReference>
<organism evidence="5 6">
    <name type="scientific">Candidatus Doudnabacteria bacterium RIFCSPHIGHO2_01_FULL_49_9</name>
    <dbReference type="NCBI Taxonomy" id="1817827"/>
    <lineage>
        <taxon>Bacteria</taxon>
        <taxon>Candidatus Doudnaibacteriota</taxon>
    </lineage>
</organism>
<reference evidence="5 6" key="1">
    <citation type="journal article" date="2016" name="Nat. Commun.">
        <title>Thousands of microbial genomes shed light on interconnected biogeochemical processes in an aquifer system.</title>
        <authorList>
            <person name="Anantharaman K."/>
            <person name="Brown C.T."/>
            <person name="Hug L.A."/>
            <person name="Sharon I."/>
            <person name="Castelle C.J."/>
            <person name="Probst A.J."/>
            <person name="Thomas B.C."/>
            <person name="Singh A."/>
            <person name="Wilkins M.J."/>
            <person name="Karaoz U."/>
            <person name="Brodie E.L."/>
            <person name="Williams K.H."/>
            <person name="Hubbard S.S."/>
            <person name="Banfield J.F."/>
        </authorList>
    </citation>
    <scope>NUCLEOTIDE SEQUENCE [LARGE SCALE GENOMIC DNA]</scope>
</reference>
<dbReference type="InterPro" id="IPR019808">
    <property type="entry name" value="Histidine_triad_CS"/>
</dbReference>
<dbReference type="InterPro" id="IPR036265">
    <property type="entry name" value="HIT-like_sf"/>
</dbReference>
<protein>
    <submittedName>
        <fullName evidence="5">Histidine triad nucleotide-binding protein</fullName>
    </submittedName>
</protein>
<feature type="domain" description="HIT" evidence="4">
    <location>
        <begin position="5"/>
        <end position="111"/>
    </location>
</feature>
<accession>A0A1F5P1A3</accession>
<name>A0A1F5P1A3_9BACT</name>
<evidence type="ECO:0000256" key="3">
    <source>
        <dbReference type="PROSITE-ProRule" id="PRU00464"/>
    </source>
</evidence>
<dbReference type="InterPro" id="IPR001310">
    <property type="entry name" value="Histidine_triad_HIT"/>
</dbReference>
<dbReference type="PROSITE" id="PS51084">
    <property type="entry name" value="HIT_2"/>
    <property type="match status" value="1"/>
</dbReference>
<comment type="caution">
    <text evidence="5">The sequence shown here is derived from an EMBL/GenBank/DDBJ whole genome shotgun (WGS) entry which is preliminary data.</text>
</comment>